<dbReference type="AlphaFoldDB" id="A0AAN6GP67"/>
<organism evidence="2 3">
    <name type="scientific">Tilletia horrida</name>
    <dbReference type="NCBI Taxonomy" id="155126"/>
    <lineage>
        <taxon>Eukaryota</taxon>
        <taxon>Fungi</taxon>
        <taxon>Dikarya</taxon>
        <taxon>Basidiomycota</taxon>
        <taxon>Ustilaginomycotina</taxon>
        <taxon>Exobasidiomycetes</taxon>
        <taxon>Tilletiales</taxon>
        <taxon>Tilletiaceae</taxon>
        <taxon>Tilletia</taxon>
    </lineage>
</organism>
<dbReference type="EMBL" id="JAPDMZ010000299">
    <property type="protein sequence ID" value="KAK0544174.1"/>
    <property type="molecule type" value="Genomic_DNA"/>
</dbReference>
<gene>
    <name evidence="2" type="ORF">OC846_006164</name>
</gene>
<evidence type="ECO:0000256" key="1">
    <source>
        <dbReference type="SAM" id="MobiDB-lite"/>
    </source>
</evidence>
<feature type="region of interest" description="Disordered" evidence="1">
    <location>
        <begin position="1"/>
        <end position="82"/>
    </location>
</feature>
<name>A0AAN6GP67_9BASI</name>
<dbReference type="Proteomes" id="UP001176517">
    <property type="component" value="Unassembled WGS sequence"/>
</dbReference>
<proteinExistence type="predicted"/>
<protein>
    <submittedName>
        <fullName evidence="2">Uncharacterized protein</fullName>
    </submittedName>
</protein>
<reference evidence="2" key="1">
    <citation type="journal article" date="2023" name="PhytoFront">
        <title>Draft Genome Resources of Seven Strains of Tilletia horrida, Causal Agent of Kernel Smut of Rice.</title>
        <authorList>
            <person name="Khanal S."/>
            <person name="Antony Babu S."/>
            <person name="Zhou X.G."/>
        </authorList>
    </citation>
    <scope>NUCLEOTIDE SEQUENCE</scope>
    <source>
        <strain evidence="2">TX6</strain>
    </source>
</reference>
<keyword evidence="3" id="KW-1185">Reference proteome</keyword>
<feature type="compositionally biased region" description="Basic and acidic residues" evidence="1">
    <location>
        <begin position="1"/>
        <end position="36"/>
    </location>
</feature>
<comment type="caution">
    <text evidence="2">The sequence shown here is derived from an EMBL/GenBank/DDBJ whole genome shotgun (WGS) entry which is preliminary data.</text>
</comment>
<accession>A0AAN6GP67</accession>
<evidence type="ECO:0000313" key="2">
    <source>
        <dbReference type="EMBL" id="KAK0544174.1"/>
    </source>
</evidence>
<feature type="compositionally biased region" description="Basic residues" evidence="1">
    <location>
        <begin position="37"/>
        <end position="49"/>
    </location>
</feature>
<sequence length="127" mass="14104">MENTGEKAADVGAERTVDPATSDRESHEEPGKLDSSKRHRPGHVRHTRRSASPLKLLTLIQLGQPAGSRQAPDKQDPNPLEFELMSGYGKKKVHVVNPPLSLLGKNYHRTLAATEPQGNRDRRQPMQ</sequence>
<evidence type="ECO:0000313" key="3">
    <source>
        <dbReference type="Proteomes" id="UP001176517"/>
    </source>
</evidence>